<reference evidence="1" key="2">
    <citation type="journal article" date="2015" name="Fish Shellfish Immunol.">
        <title>Early steps in the European eel (Anguilla anguilla)-Vibrio vulnificus interaction in the gills: Role of the RtxA13 toxin.</title>
        <authorList>
            <person name="Callol A."/>
            <person name="Pajuelo D."/>
            <person name="Ebbesson L."/>
            <person name="Teles M."/>
            <person name="MacKenzie S."/>
            <person name="Amaro C."/>
        </authorList>
    </citation>
    <scope>NUCLEOTIDE SEQUENCE</scope>
</reference>
<organism evidence="1">
    <name type="scientific">Anguilla anguilla</name>
    <name type="common">European freshwater eel</name>
    <name type="synonym">Muraena anguilla</name>
    <dbReference type="NCBI Taxonomy" id="7936"/>
    <lineage>
        <taxon>Eukaryota</taxon>
        <taxon>Metazoa</taxon>
        <taxon>Chordata</taxon>
        <taxon>Craniata</taxon>
        <taxon>Vertebrata</taxon>
        <taxon>Euteleostomi</taxon>
        <taxon>Actinopterygii</taxon>
        <taxon>Neopterygii</taxon>
        <taxon>Teleostei</taxon>
        <taxon>Anguilliformes</taxon>
        <taxon>Anguillidae</taxon>
        <taxon>Anguilla</taxon>
    </lineage>
</organism>
<accession>A0A0E9VJW7</accession>
<evidence type="ECO:0000313" key="1">
    <source>
        <dbReference type="EMBL" id="JAH78281.1"/>
    </source>
</evidence>
<proteinExistence type="predicted"/>
<name>A0A0E9VJW7_ANGAN</name>
<sequence length="49" mass="5353">MCEYCAVAAYRRLPRSSEGSNPQLTPGKTGMGTHCMIQLVLLLSKHSCL</sequence>
<protein>
    <submittedName>
        <fullName evidence="1">Uncharacterized protein</fullName>
    </submittedName>
</protein>
<dbReference type="EMBL" id="GBXM01030296">
    <property type="protein sequence ID" value="JAH78281.1"/>
    <property type="molecule type" value="Transcribed_RNA"/>
</dbReference>
<reference evidence="1" key="1">
    <citation type="submission" date="2014-11" db="EMBL/GenBank/DDBJ databases">
        <authorList>
            <person name="Amaro Gonzalez C."/>
        </authorList>
    </citation>
    <scope>NUCLEOTIDE SEQUENCE</scope>
</reference>
<dbReference type="AlphaFoldDB" id="A0A0E9VJW7"/>